<keyword evidence="7" id="KW-0442">Lipid degradation</keyword>
<keyword evidence="5" id="KW-0732">Signal</keyword>
<evidence type="ECO:0000256" key="2">
    <source>
        <dbReference type="ARBA" id="ARBA00004613"/>
    </source>
</evidence>
<accession>A0A3A0UJM4</accession>
<organism evidence="10 11">
    <name type="scientific">Staphylococcus gallinarum</name>
    <dbReference type="NCBI Taxonomy" id="1293"/>
    <lineage>
        <taxon>Bacteria</taxon>
        <taxon>Bacillati</taxon>
        <taxon>Bacillota</taxon>
        <taxon>Bacilli</taxon>
        <taxon>Bacillales</taxon>
        <taxon>Staphylococcaceae</taxon>
        <taxon>Staphylococcus</taxon>
    </lineage>
</organism>
<evidence type="ECO:0000256" key="1">
    <source>
        <dbReference type="ARBA" id="ARBA00001024"/>
    </source>
</evidence>
<dbReference type="EC" id="3.1.1.3" evidence="3"/>
<dbReference type="Pfam" id="PF24708">
    <property type="entry name" value="Lip_C"/>
    <property type="match status" value="1"/>
</dbReference>
<dbReference type="Gene3D" id="3.40.50.1820">
    <property type="entry name" value="alpha/beta hydrolase"/>
    <property type="match status" value="1"/>
</dbReference>
<keyword evidence="6" id="KW-0378">Hydrolase</keyword>
<dbReference type="InterPro" id="IPR029058">
    <property type="entry name" value="AB_hydrolase_fold"/>
</dbReference>
<comment type="subcellular location">
    <subcellularLocation>
        <location evidence="2">Secreted</location>
    </subcellularLocation>
</comment>
<sequence>NGTQGSDKLGVRQFARDIINTIGKVGGNKFSTVDLGFVQWGFHQRANESYIEYSKRIKNSPLWDTKDNALTDLTAEGSEQLNQNTSLNPNIVYTSYAGEASHATLSGKHVPNIRQYPLMDLTSRIIGKDKNHQLRLNDGIVPTISALYPNGQAYKNVTDI</sequence>
<evidence type="ECO:0000256" key="7">
    <source>
        <dbReference type="ARBA" id="ARBA00022963"/>
    </source>
</evidence>
<reference evidence="10 11" key="1">
    <citation type="journal article" date="2016" name="Front. Microbiol.">
        <title>Comprehensive Phylogenetic Analysis of Bovine Non-aureus Staphylococci Species Based on Whole-Genome Sequencing.</title>
        <authorList>
            <person name="Naushad S."/>
            <person name="Barkema H.W."/>
            <person name="Luby C."/>
            <person name="Condas L.A."/>
            <person name="Nobrega D.B."/>
            <person name="Carson D.A."/>
            <person name="De Buck J."/>
        </authorList>
    </citation>
    <scope>NUCLEOTIDE SEQUENCE [LARGE SCALE GENOMIC DNA]</scope>
    <source>
        <strain evidence="10 11">SNUC 4781</strain>
    </source>
</reference>
<keyword evidence="4" id="KW-0964">Secreted</keyword>
<feature type="non-terminal residue" evidence="10">
    <location>
        <position position="160"/>
    </location>
</feature>
<name>A0A3A0UJM4_STAGA</name>
<evidence type="ECO:0000259" key="9">
    <source>
        <dbReference type="Pfam" id="PF24708"/>
    </source>
</evidence>
<dbReference type="GO" id="GO:0005576">
    <property type="term" value="C:extracellular region"/>
    <property type="evidence" value="ECO:0007669"/>
    <property type="project" value="UniProtKB-SubCell"/>
</dbReference>
<protein>
    <recommendedName>
        <fullName evidence="3">triacylglycerol lipase</fullName>
        <ecNumber evidence="3">3.1.1.3</ecNumber>
    </recommendedName>
</protein>
<evidence type="ECO:0000313" key="10">
    <source>
        <dbReference type="EMBL" id="RIP12056.1"/>
    </source>
</evidence>
<feature type="domain" description="Lipase-like C-terminal" evidence="9">
    <location>
        <begin position="1"/>
        <end position="159"/>
    </location>
</feature>
<dbReference type="RefSeq" id="WP_430523726.1">
    <property type="nucleotide sequence ID" value="NZ_QYJN01000674.1"/>
</dbReference>
<comment type="catalytic activity">
    <reaction evidence="1">
        <text>a triacylglycerol + H2O = a diacylglycerol + a fatty acid + H(+)</text>
        <dbReference type="Rhea" id="RHEA:12044"/>
        <dbReference type="ChEBI" id="CHEBI:15377"/>
        <dbReference type="ChEBI" id="CHEBI:15378"/>
        <dbReference type="ChEBI" id="CHEBI:17855"/>
        <dbReference type="ChEBI" id="CHEBI:18035"/>
        <dbReference type="ChEBI" id="CHEBI:28868"/>
        <dbReference type="EC" id="3.1.1.3"/>
    </reaction>
</comment>
<evidence type="ECO:0000256" key="8">
    <source>
        <dbReference type="ARBA" id="ARBA00023098"/>
    </source>
</evidence>
<dbReference type="GO" id="GO:0016042">
    <property type="term" value="P:lipid catabolic process"/>
    <property type="evidence" value="ECO:0007669"/>
    <property type="project" value="UniProtKB-KW"/>
</dbReference>
<evidence type="ECO:0000256" key="6">
    <source>
        <dbReference type="ARBA" id="ARBA00022801"/>
    </source>
</evidence>
<dbReference type="GO" id="GO:0004806">
    <property type="term" value="F:triacylglycerol lipase activity"/>
    <property type="evidence" value="ECO:0007669"/>
    <property type="project" value="UniProtKB-EC"/>
</dbReference>
<evidence type="ECO:0000313" key="11">
    <source>
        <dbReference type="Proteomes" id="UP000265541"/>
    </source>
</evidence>
<gene>
    <name evidence="10" type="ORF">BUZ14_17660</name>
</gene>
<dbReference type="PANTHER" id="PTHR34043">
    <property type="entry name" value="ALPHA/BETA-HYDROLASES SUPERFAMILY PROTEIN"/>
    <property type="match status" value="1"/>
</dbReference>
<dbReference type="AlphaFoldDB" id="A0A3A0UJM4"/>
<feature type="non-terminal residue" evidence="10">
    <location>
        <position position="1"/>
    </location>
</feature>
<evidence type="ECO:0000256" key="5">
    <source>
        <dbReference type="ARBA" id="ARBA00022729"/>
    </source>
</evidence>
<dbReference type="PANTHER" id="PTHR34043:SF3">
    <property type="entry name" value="ALPHA_BETA-HYDROLASES SUPERFAMILY PROTEIN"/>
    <property type="match status" value="1"/>
</dbReference>
<dbReference type="Proteomes" id="UP000265541">
    <property type="component" value="Unassembled WGS sequence"/>
</dbReference>
<keyword evidence="8" id="KW-0443">Lipid metabolism</keyword>
<proteinExistence type="predicted"/>
<dbReference type="InterPro" id="IPR056304">
    <property type="entry name" value="Lip-like_C"/>
</dbReference>
<dbReference type="SUPFAM" id="SSF53474">
    <property type="entry name" value="alpha/beta-Hydrolases"/>
    <property type="match status" value="1"/>
</dbReference>
<dbReference type="EMBL" id="QYJN01000674">
    <property type="protein sequence ID" value="RIP12056.1"/>
    <property type="molecule type" value="Genomic_DNA"/>
</dbReference>
<comment type="caution">
    <text evidence="10">The sequence shown here is derived from an EMBL/GenBank/DDBJ whole genome shotgun (WGS) entry which is preliminary data.</text>
</comment>
<evidence type="ECO:0000256" key="4">
    <source>
        <dbReference type="ARBA" id="ARBA00022525"/>
    </source>
</evidence>
<evidence type="ECO:0000256" key="3">
    <source>
        <dbReference type="ARBA" id="ARBA00013279"/>
    </source>
</evidence>